<accession>A0ABS9ZZS3</accession>
<dbReference type="EMBL" id="JALGBH010000002">
    <property type="protein sequence ID" value="MCJ0743815.1"/>
    <property type="molecule type" value="Genomic_DNA"/>
</dbReference>
<dbReference type="NCBIfam" id="NF038153">
    <property type="entry name" value="lant_leader_L1a"/>
    <property type="match status" value="1"/>
</dbReference>
<proteinExistence type="predicted"/>
<dbReference type="Proteomes" id="UP001165460">
    <property type="component" value="Unassembled WGS sequence"/>
</dbReference>
<dbReference type="RefSeq" id="WP_243363130.1">
    <property type="nucleotide sequence ID" value="NZ_JALGBH010000002.1"/>
</dbReference>
<protein>
    <submittedName>
        <fullName evidence="1">Class I lanthipeptide</fullName>
    </submittedName>
</protein>
<dbReference type="NCBIfam" id="NF038158">
    <property type="entry name" value="lant_leader_L1b"/>
    <property type="match status" value="1"/>
</dbReference>
<reference evidence="1" key="1">
    <citation type="submission" date="2022-03" db="EMBL/GenBank/DDBJ databases">
        <authorList>
            <person name="Woo C.Y."/>
        </authorList>
    </citation>
    <scope>NUCLEOTIDE SEQUENCE</scope>
    <source>
        <strain evidence="1">CYS-01</strain>
    </source>
</reference>
<evidence type="ECO:0000313" key="2">
    <source>
        <dbReference type="Proteomes" id="UP001165460"/>
    </source>
</evidence>
<organism evidence="1 2">
    <name type="scientific">Pedobacter montanisoli</name>
    <dbReference type="NCBI Taxonomy" id="2923277"/>
    <lineage>
        <taxon>Bacteria</taxon>
        <taxon>Pseudomonadati</taxon>
        <taxon>Bacteroidota</taxon>
        <taxon>Sphingobacteriia</taxon>
        <taxon>Sphingobacteriales</taxon>
        <taxon>Sphingobacteriaceae</taxon>
        <taxon>Pedobacter</taxon>
    </lineage>
</organism>
<dbReference type="InterPro" id="IPR058238">
    <property type="entry name" value="Lant_leader_dom"/>
</dbReference>
<name>A0ABS9ZZS3_9SPHI</name>
<keyword evidence="2" id="KW-1185">Reference proteome</keyword>
<gene>
    <name evidence="1" type="ORF">MMF97_13935</name>
</gene>
<evidence type="ECO:0000313" key="1">
    <source>
        <dbReference type="EMBL" id="MCJ0743815.1"/>
    </source>
</evidence>
<comment type="caution">
    <text evidence="1">The sequence shown here is derived from an EMBL/GenBank/DDBJ whole genome shotgun (WGS) entry which is preliminary data.</text>
</comment>
<sequence>MKKINLDSKKLSLKKEKIASLTKDQMNRIVGGVHYTDFCDPRGCTDPDEDTIPRDTNSCPIEVSMGTCEGKCGLSDWEPCESVSFNVGCTFG</sequence>